<dbReference type="GO" id="GO:0046856">
    <property type="term" value="P:phosphatidylinositol dephosphorylation"/>
    <property type="evidence" value="ECO:0007669"/>
    <property type="project" value="InterPro"/>
</dbReference>
<feature type="compositionally biased region" description="Basic and acidic residues" evidence="1">
    <location>
        <begin position="238"/>
        <end position="254"/>
    </location>
</feature>
<dbReference type="SMART" id="SM00128">
    <property type="entry name" value="IPPc"/>
    <property type="match status" value="1"/>
</dbReference>
<feature type="compositionally biased region" description="Basic residues" evidence="1">
    <location>
        <begin position="17"/>
        <end position="26"/>
    </location>
</feature>
<feature type="region of interest" description="Disordered" evidence="1">
    <location>
        <begin position="1"/>
        <end position="485"/>
    </location>
</feature>
<dbReference type="SUPFAM" id="SSF56219">
    <property type="entry name" value="DNase I-like"/>
    <property type="match status" value="1"/>
</dbReference>
<feature type="compositionally biased region" description="Polar residues" evidence="1">
    <location>
        <begin position="39"/>
        <end position="49"/>
    </location>
</feature>
<feature type="compositionally biased region" description="Basic and acidic residues" evidence="1">
    <location>
        <begin position="79"/>
        <end position="90"/>
    </location>
</feature>
<dbReference type="EMBL" id="BMAT01004919">
    <property type="protein sequence ID" value="GFR83225.1"/>
    <property type="molecule type" value="Genomic_DNA"/>
</dbReference>
<organism evidence="3 4">
    <name type="scientific">Elysia marginata</name>
    <dbReference type="NCBI Taxonomy" id="1093978"/>
    <lineage>
        <taxon>Eukaryota</taxon>
        <taxon>Metazoa</taxon>
        <taxon>Spiralia</taxon>
        <taxon>Lophotrochozoa</taxon>
        <taxon>Mollusca</taxon>
        <taxon>Gastropoda</taxon>
        <taxon>Heterobranchia</taxon>
        <taxon>Euthyneura</taxon>
        <taxon>Panpulmonata</taxon>
        <taxon>Sacoglossa</taxon>
        <taxon>Placobranchoidea</taxon>
        <taxon>Plakobranchidae</taxon>
        <taxon>Elysia</taxon>
    </lineage>
</organism>
<comment type="caution">
    <text evidence="3">The sequence shown here is derived from an EMBL/GenBank/DDBJ whole genome shotgun (WGS) entry which is preliminary data.</text>
</comment>
<evidence type="ECO:0000259" key="2">
    <source>
        <dbReference type="SMART" id="SM00128"/>
    </source>
</evidence>
<dbReference type="InterPro" id="IPR053321">
    <property type="entry name" value="IPP-5-Phosphatase_Type_IV"/>
</dbReference>
<evidence type="ECO:0000256" key="1">
    <source>
        <dbReference type="SAM" id="MobiDB-lite"/>
    </source>
</evidence>
<feature type="compositionally biased region" description="Basic and acidic residues" evidence="1">
    <location>
        <begin position="110"/>
        <end position="123"/>
    </location>
</feature>
<reference evidence="3 4" key="1">
    <citation type="journal article" date="2021" name="Elife">
        <title>Chloroplast acquisition without the gene transfer in kleptoplastic sea slugs, Plakobranchus ocellatus.</title>
        <authorList>
            <person name="Maeda T."/>
            <person name="Takahashi S."/>
            <person name="Yoshida T."/>
            <person name="Shimamura S."/>
            <person name="Takaki Y."/>
            <person name="Nagai Y."/>
            <person name="Toyoda A."/>
            <person name="Suzuki Y."/>
            <person name="Arimoto A."/>
            <person name="Ishii H."/>
            <person name="Satoh N."/>
            <person name="Nishiyama T."/>
            <person name="Hasebe M."/>
            <person name="Maruyama T."/>
            <person name="Minagawa J."/>
            <person name="Obokata J."/>
            <person name="Shigenobu S."/>
        </authorList>
    </citation>
    <scope>NUCLEOTIDE SEQUENCE [LARGE SCALE GENOMIC DNA]</scope>
</reference>
<feature type="compositionally biased region" description="Polar residues" evidence="1">
    <location>
        <begin position="319"/>
        <end position="329"/>
    </location>
</feature>
<feature type="compositionally biased region" description="Polar residues" evidence="1">
    <location>
        <begin position="168"/>
        <end position="177"/>
    </location>
</feature>
<dbReference type="AlphaFoldDB" id="A0AAV4GFP0"/>
<keyword evidence="4" id="KW-1185">Reference proteome</keyword>
<feature type="compositionally biased region" description="Polar residues" evidence="1">
    <location>
        <begin position="1"/>
        <end position="11"/>
    </location>
</feature>
<accession>A0AAV4GFP0</accession>
<feature type="compositionally biased region" description="Pro residues" evidence="1">
    <location>
        <begin position="410"/>
        <end position="419"/>
    </location>
</feature>
<feature type="domain" description="Inositol polyphosphate-related phosphatase" evidence="2">
    <location>
        <begin position="530"/>
        <end position="838"/>
    </location>
</feature>
<feature type="compositionally biased region" description="Polar residues" evidence="1">
    <location>
        <begin position="56"/>
        <end position="65"/>
    </location>
</feature>
<feature type="compositionally biased region" description="Polar residues" evidence="1">
    <location>
        <begin position="472"/>
        <end position="485"/>
    </location>
</feature>
<name>A0AAV4GFP0_9GAST</name>
<dbReference type="Pfam" id="PF22669">
    <property type="entry name" value="Exo_endo_phos2"/>
    <property type="match status" value="1"/>
</dbReference>
<dbReference type="InterPro" id="IPR000300">
    <property type="entry name" value="IPPc"/>
</dbReference>
<feature type="compositionally biased region" description="Basic and acidic residues" evidence="1">
    <location>
        <begin position="186"/>
        <end position="217"/>
    </location>
</feature>
<evidence type="ECO:0000313" key="4">
    <source>
        <dbReference type="Proteomes" id="UP000762676"/>
    </source>
</evidence>
<dbReference type="PANTHER" id="PTHR47039">
    <property type="entry name" value="INOSITOL POLYPHOSPHATE 5-PHOSPHATASE E"/>
    <property type="match status" value="1"/>
</dbReference>
<evidence type="ECO:0000313" key="3">
    <source>
        <dbReference type="EMBL" id="GFR83225.1"/>
    </source>
</evidence>
<sequence>MEDLDSGTSESIGRGSVKMRTRKKSTLAKLKEKKLREQGSLTSLQSACETQEEKSSVNGSPQALQNIHLKNLTSAGISENDRIFSTKDSPETDTSTNDAKPKPRPRGRRQSSDSRSARSKSEDQDVDADLNLGLQEKLRDLKMSGPYGEGVDPAISNSGFIPKPPVTPRSQNSNPRTPRNLVPASKGEKRTREHRSSGEEAEIEEKKEKNSEGDLKTVKSLSSNLHPQLENKALLSHKPTERLLKRRSSKDSAAEAKTVVTELASQASNGIGKPPVYNPHSHHNTNNNSNHSHGSDLPYPAGIDSALHQSPRGKYLKSATKSHTDNSAQLPGGAGKTKIHLTPETPEPSDLPLSSQLEPSTIPGAKHSLSLGSSGLTDVDIENKSSGMVSSWTSPPLTSPPSPGRLDPISPRPNPPPPLEGNFSSQSLRTSFRVDPNVRPSTGSGGRGRTGTISSTSGGRGGMGQGEKSDSCGATSNGDRVSQQSFASGSVLPVITTKEARSRSYLEGSIRSGSPSMSGSDELDRYFPARKVNVLVGTWNMNEQKEINYPLDDFVLPMSCDYIQDIYAFGTQENDMNKKEWEIKIQETIGPSHVMFQSVSLGSLHLVVFIRRDLIWFCSSPEEDVLSLRAVTMVRTKGAIGISFSLFGTSYLFINCHLTSDRDNDNTRKKNRLGDYFKVIQDMKLPRSSQLLSSSKKTSDITAIFDCVFWCGDLNFRIERKRHAVEGKLSQFSDEEFPNFETLLGGDQLIKYMTEGKIFHGFQEGRIKFNPTFKFDVNKDTYDSSQKNRVPSYTDRIMFRSKRKNDITCMCYDAVMSIKHSDHKPVYGQFETVVRAGSDNVVYSAGHFDRAVYMEANRRRAAKSPKKKSNSKVCAVQ</sequence>
<gene>
    <name evidence="3" type="ORF">ElyMa_002384800</name>
</gene>
<dbReference type="PANTHER" id="PTHR47039:SF1">
    <property type="entry name" value="INOSITOL POLYPHOSPHATE 5-PHOSPHATASE E"/>
    <property type="match status" value="1"/>
</dbReference>
<proteinExistence type="predicted"/>
<dbReference type="InterPro" id="IPR036691">
    <property type="entry name" value="Endo/exonu/phosph_ase_sf"/>
</dbReference>
<dbReference type="Proteomes" id="UP000762676">
    <property type="component" value="Unassembled WGS sequence"/>
</dbReference>
<dbReference type="Gene3D" id="3.60.10.10">
    <property type="entry name" value="Endonuclease/exonuclease/phosphatase"/>
    <property type="match status" value="1"/>
</dbReference>
<dbReference type="GO" id="GO:0016791">
    <property type="term" value="F:phosphatase activity"/>
    <property type="evidence" value="ECO:0007669"/>
    <property type="project" value="InterPro"/>
</dbReference>
<protein>
    <submittedName>
        <fullName evidence="3">72 kDa inositol polyphosphate 5-phosphatase</fullName>
    </submittedName>
</protein>